<name>A0A382MUP5_9ZZZZ</name>
<proteinExistence type="predicted"/>
<accession>A0A382MUP5</accession>
<dbReference type="PANTHER" id="PTHR33303">
    <property type="entry name" value="CYTOPLASMIC PROTEIN-RELATED"/>
    <property type="match status" value="1"/>
</dbReference>
<dbReference type="SMART" id="SM00881">
    <property type="entry name" value="CoA_binding"/>
    <property type="match status" value="1"/>
</dbReference>
<dbReference type="Gene3D" id="3.40.50.720">
    <property type="entry name" value="NAD(P)-binding Rossmann-like Domain"/>
    <property type="match status" value="1"/>
</dbReference>
<dbReference type="AlphaFoldDB" id="A0A382MUP5"/>
<reference evidence="2" key="1">
    <citation type="submission" date="2018-05" db="EMBL/GenBank/DDBJ databases">
        <authorList>
            <person name="Lanie J.A."/>
            <person name="Ng W.-L."/>
            <person name="Kazmierczak K.M."/>
            <person name="Andrzejewski T.M."/>
            <person name="Davidsen T.M."/>
            <person name="Wayne K.J."/>
            <person name="Tettelin H."/>
            <person name="Glass J.I."/>
            <person name="Rusch D."/>
            <person name="Podicherti R."/>
            <person name="Tsui H.-C.T."/>
            <person name="Winkler M.E."/>
        </authorList>
    </citation>
    <scope>NUCLEOTIDE SEQUENCE</scope>
</reference>
<gene>
    <name evidence="2" type="ORF">METZ01_LOCUS305453</name>
</gene>
<dbReference type="PANTHER" id="PTHR33303:SF2">
    <property type="entry name" value="COA-BINDING DOMAIN-CONTAINING PROTEIN"/>
    <property type="match status" value="1"/>
</dbReference>
<dbReference type="InterPro" id="IPR036291">
    <property type="entry name" value="NAD(P)-bd_dom_sf"/>
</dbReference>
<organism evidence="2">
    <name type="scientific">marine metagenome</name>
    <dbReference type="NCBI Taxonomy" id="408172"/>
    <lineage>
        <taxon>unclassified sequences</taxon>
        <taxon>metagenomes</taxon>
        <taxon>ecological metagenomes</taxon>
    </lineage>
</organism>
<protein>
    <recommendedName>
        <fullName evidence="1">CoA-binding domain-containing protein</fullName>
    </recommendedName>
</protein>
<dbReference type="Pfam" id="PF13380">
    <property type="entry name" value="CoA_binding_2"/>
    <property type="match status" value="1"/>
</dbReference>
<sequence>MPGKNNGNNGEKPLVYLKHHNHYRDAKLRRILGDVKTFAMVGASTVWRRPSFYAMKYLQHKGFRIIPINPGRAGGEILGETIYGSIAESPHQLDMVDIFRTSEEAYEITEDVIANKDEKGIKYL</sequence>
<dbReference type="SUPFAM" id="SSF51735">
    <property type="entry name" value="NAD(P)-binding Rossmann-fold domains"/>
    <property type="match status" value="1"/>
</dbReference>
<dbReference type="EMBL" id="UINC01096039">
    <property type="protein sequence ID" value="SVC52599.1"/>
    <property type="molecule type" value="Genomic_DNA"/>
</dbReference>
<evidence type="ECO:0000313" key="2">
    <source>
        <dbReference type="EMBL" id="SVC52599.1"/>
    </source>
</evidence>
<dbReference type="InterPro" id="IPR003781">
    <property type="entry name" value="CoA-bd"/>
</dbReference>
<feature type="non-terminal residue" evidence="2">
    <location>
        <position position="124"/>
    </location>
</feature>
<feature type="domain" description="CoA-binding" evidence="1">
    <location>
        <begin position="32"/>
        <end position="121"/>
    </location>
</feature>
<evidence type="ECO:0000259" key="1">
    <source>
        <dbReference type="SMART" id="SM00881"/>
    </source>
</evidence>